<name>A0ABP9FID3_9GAMM</name>
<evidence type="ECO:0008006" key="7">
    <source>
        <dbReference type="Google" id="ProtNLM"/>
    </source>
</evidence>
<accession>A0ABP9FID3</accession>
<feature type="transmembrane region" description="Helical" evidence="2">
    <location>
        <begin position="6"/>
        <end position="24"/>
    </location>
</feature>
<evidence type="ECO:0000259" key="3">
    <source>
        <dbReference type="Pfam" id="PF00535"/>
    </source>
</evidence>
<dbReference type="EMBL" id="BAABJZ010000106">
    <property type="protein sequence ID" value="GAA4903069.1"/>
    <property type="molecule type" value="Genomic_DNA"/>
</dbReference>
<feature type="domain" description="Bacterial sugar transferase" evidence="4">
    <location>
        <begin position="380"/>
        <end position="572"/>
    </location>
</feature>
<dbReference type="InterPro" id="IPR029044">
    <property type="entry name" value="Nucleotide-diphossugar_trans"/>
</dbReference>
<organism evidence="5 6">
    <name type="scientific">Ferrimonas pelagia</name>
    <dbReference type="NCBI Taxonomy" id="1177826"/>
    <lineage>
        <taxon>Bacteria</taxon>
        <taxon>Pseudomonadati</taxon>
        <taxon>Pseudomonadota</taxon>
        <taxon>Gammaproteobacteria</taxon>
        <taxon>Alteromonadales</taxon>
        <taxon>Ferrimonadaceae</taxon>
        <taxon>Ferrimonas</taxon>
    </lineage>
</organism>
<dbReference type="InterPro" id="IPR003362">
    <property type="entry name" value="Bact_transf"/>
</dbReference>
<feature type="domain" description="Glycosyltransferase 2-like" evidence="3">
    <location>
        <begin position="46"/>
        <end position="205"/>
    </location>
</feature>
<feature type="transmembrane region" description="Helical" evidence="2">
    <location>
        <begin position="288"/>
        <end position="309"/>
    </location>
</feature>
<comment type="similarity">
    <text evidence="1">Belongs to the bacterial sugar transferase family.</text>
</comment>
<dbReference type="Pfam" id="PF02397">
    <property type="entry name" value="Bac_transf"/>
    <property type="match status" value="1"/>
</dbReference>
<keyword evidence="2" id="KW-0812">Transmembrane</keyword>
<keyword evidence="6" id="KW-1185">Reference proteome</keyword>
<dbReference type="Proteomes" id="UP001499988">
    <property type="component" value="Unassembled WGS sequence"/>
</dbReference>
<proteinExistence type="inferred from homology"/>
<gene>
    <name evidence="5" type="ORF">GCM10023333_41530</name>
</gene>
<dbReference type="RefSeq" id="WP_345337443.1">
    <property type="nucleotide sequence ID" value="NZ_BAABJZ010000106.1"/>
</dbReference>
<protein>
    <recommendedName>
        <fullName evidence="7">Glycosyltransferase</fullName>
    </recommendedName>
</protein>
<sequence>MTVFWVLLAAVMGHLVLYPLWMGWLGRRPCNDTQCWADTPAVTLWIPVYNDAAVLEQKLRSVLAQDYRGPLSVVVCLDGCADDSQAIVADLQHDFAQRGRALRVLDHRTNRGKLYRLNQQIARQRDPILILSDCSAWLPAQCVTAVVDGLAQPGRGVVTASYGHSADQGQSSYWRLLNGIRRGESQLGAAMGGTGALLAFRKAALAPLPPGTINDDFVAVLQAMGRGYRAALLPDLCVQDLNRNDGGQFAKQRRRIGAGNLAQLPLLWSLLPRMTWPQRIVALLGKGLRALLPLIALMMFVSTGISAFTAQAPEWAMLLTGAQVLFYGLPHVVRVPGPWRVFSLGLQHSLVGQLAYLSGWRPAWMGGTQEFQPFVVRQSKRLLDIVAASLLLAVTLPLWPLVALAIRLDSPGPILYRQMRVGRASADFIRLFWLLKFRTMSVDNDAIALGWTQKNDPRITRVGRWLRATRLDELPQLLNVLKGEMSMVGPRPERPAICGQLEQQLPFYQERTYEVQPGLTGLAQIHQAGDTSLSDVQTKLFYDHAYAASLSGLGSYLRMEGWIALKTAYVVFTAKGH</sequence>
<dbReference type="Pfam" id="PF00535">
    <property type="entry name" value="Glycos_transf_2"/>
    <property type="match status" value="1"/>
</dbReference>
<keyword evidence="2" id="KW-0472">Membrane</keyword>
<feature type="transmembrane region" description="Helical" evidence="2">
    <location>
        <begin position="315"/>
        <end position="333"/>
    </location>
</feature>
<comment type="caution">
    <text evidence="5">The sequence shown here is derived from an EMBL/GenBank/DDBJ whole genome shotgun (WGS) entry which is preliminary data.</text>
</comment>
<dbReference type="InterPro" id="IPR001173">
    <property type="entry name" value="Glyco_trans_2-like"/>
</dbReference>
<evidence type="ECO:0000259" key="4">
    <source>
        <dbReference type="Pfam" id="PF02397"/>
    </source>
</evidence>
<evidence type="ECO:0000313" key="5">
    <source>
        <dbReference type="EMBL" id="GAA4903069.1"/>
    </source>
</evidence>
<reference evidence="6" key="1">
    <citation type="journal article" date="2019" name="Int. J. Syst. Evol. Microbiol.">
        <title>The Global Catalogue of Microorganisms (GCM) 10K type strain sequencing project: providing services to taxonomists for standard genome sequencing and annotation.</title>
        <authorList>
            <consortium name="The Broad Institute Genomics Platform"/>
            <consortium name="The Broad Institute Genome Sequencing Center for Infectious Disease"/>
            <person name="Wu L."/>
            <person name="Ma J."/>
        </authorList>
    </citation>
    <scope>NUCLEOTIDE SEQUENCE [LARGE SCALE GENOMIC DNA]</scope>
    <source>
        <strain evidence="6">JCM 18401</strain>
    </source>
</reference>
<feature type="transmembrane region" description="Helical" evidence="2">
    <location>
        <begin position="382"/>
        <end position="406"/>
    </location>
</feature>
<dbReference type="PANTHER" id="PTHR30576:SF0">
    <property type="entry name" value="UNDECAPRENYL-PHOSPHATE N-ACETYLGALACTOSAMINYL 1-PHOSPHATE TRANSFERASE-RELATED"/>
    <property type="match status" value="1"/>
</dbReference>
<evidence type="ECO:0000256" key="2">
    <source>
        <dbReference type="SAM" id="Phobius"/>
    </source>
</evidence>
<dbReference type="SUPFAM" id="SSF53448">
    <property type="entry name" value="Nucleotide-diphospho-sugar transferases"/>
    <property type="match status" value="1"/>
</dbReference>
<evidence type="ECO:0000256" key="1">
    <source>
        <dbReference type="ARBA" id="ARBA00006464"/>
    </source>
</evidence>
<evidence type="ECO:0000313" key="6">
    <source>
        <dbReference type="Proteomes" id="UP001499988"/>
    </source>
</evidence>
<dbReference type="PANTHER" id="PTHR30576">
    <property type="entry name" value="COLANIC BIOSYNTHESIS UDP-GLUCOSE LIPID CARRIER TRANSFERASE"/>
    <property type="match status" value="1"/>
</dbReference>
<dbReference type="Gene3D" id="3.90.550.10">
    <property type="entry name" value="Spore Coat Polysaccharide Biosynthesis Protein SpsA, Chain A"/>
    <property type="match status" value="1"/>
</dbReference>
<keyword evidence="2" id="KW-1133">Transmembrane helix</keyword>